<dbReference type="AlphaFoldDB" id="A0A420J7R9"/>
<accession>A0A420J7R9</accession>
<sequence length="99" mass="11623">SPSKRAVQNTVEQVTVFSEEESDQFHTYLLQEISEIIEQCRRRERPWHIRLSICRSVNRNIESTFLVEKDDVEKEEANLIRIYFQQAIARIAAADNASK</sequence>
<comment type="caution">
    <text evidence="1">The sequence shown here is derived from an EMBL/GenBank/DDBJ whole genome shotgun (WGS) entry which is preliminary data.</text>
</comment>
<name>A0A420J7R9_9PEZI</name>
<protein>
    <submittedName>
        <fullName evidence="1">Putative eka-like protein</fullName>
    </submittedName>
</protein>
<evidence type="ECO:0000313" key="2">
    <source>
        <dbReference type="Proteomes" id="UP000285326"/>
    </source>
</evidence>
<gene>
    <name evidence="1" type="ORF">GcM1_166001</name>
</gene>
<evidence type="ECO:0000313" key="1">
    <source>
        <dbReference type="EMBL" id="RKF82835.1"/>
    </source>
</evidence>
<feature type="non-terminal residue" evidence="1">
    <location>
        <position position="1"/>
    </location>
</feature>
<proteinExistence type="predicted"/>
<reference evidence="1 2" key="1">
    <citation type="journal article" date="2018" name="BMC Genomics">
        <title>Comparative genome analyses reveal sequence features reflecting distinct modes of host-adaptation between dicot and monocot powdery mildew.</title>
        <authorList>
            <person name="Wu Y."/>
            <person name="Ma X."/>
            <person name="Pan Z."/>
            <person name="Kale S.D."/>
            <person name="Song Y."/>
            <person name="King H."/>
            <person name="Zhang Q."/>
            <person name="Presley C."/>
            <person name="Deng X."/>
            <person name="Wei C.I."/>
            <person name="Xiao S."/>
        </authorList>
    </citation>
    <scope>NUCLEOTIDE SEQUENCE [LARGE SCALE GENOMIC DNA]</scope>
    <source>
        <strain evidence="1">UMSG1</strain>
    </source>
</reference>
<organism evidence="1 2">
    <name type="scientific">Golovinomyces cichoracearum</name>
    <dbReference type="NCBI Taxonomy" id="62708"/>
    <lineage>
        <taxon>Eukaryota</taxon>
        <taxon>Fungi</taxon>
        <taxon>Dikarya</taxon>
        <taxon>Ascomycota</taxon>
        <taxon>Pezizomycotina</taxon>
        <taxon>Leotiomycetes</taxon>
        <taxon>Erysiphales</taxon>
        <taxon>Erysiphaceae</taxon>
        <taxon>Golovinomyces</taxon>
    </lineage>
</organism>
<dbReference type="Proteomes" id="UP000285326">
    <property type="component" value="Unassembled WGS sequence"/>
</dbReference>
<dbReference type="EMBL" id="MCBS01016692">
    <property type="protein sequence ID" value="RKF82835.1"/>
    <property type="molecule type" value="Genomic_DNA"/>
</dbReference>